<dbReference type="InterPro" id="IPR052707">
    <property type="entry name" value="OsmC_Ohr_Peroxiredoxin"/>
</dbReference>
<evidence type="ECO:0000313" key="2">
    <source>
        <dbReference type="Proteomes" id="UP000321548"/>
    </source>
</evidence>
<dbReference type="PANTHER" id="PTHR42830:SF2">
    <property type="entry name" value="OSMC_OHR FAMILY PROTEIN"/>
    <property type="match status" value="1"/>
</dbReference>
<proteinExistence type="predicted"/>
<name>A0A5C8NYH0_9BURK</name>
<organism evidence="1 2">
    <name type="scientific">Zeimonas arvi</name>
    <dbReference type="NCBI Taxonomy" id="2498847"/>
    <lineage>
        <taxon>Bacteria</taxon>
        <taxon>Pseudomonadati</taxon>
        <taxon>Pseudomonadota</taxon>
        <taxon>Betaproteobacteria</taxon>
        <taxon>Burkholderiales</taxon>
        <taxon>Burkholderiaceae</taxon>
        <taxon>Zeimonas</taxon>
    </lineage>
</organism>
<dbReference type="RefSeq" id="WP_147704220.1">
    <property type="nucleotide sequence ID" value="NZ_VDUY01000003.1"/>
</dbReference>
<sequence>MSDTHVFEGTLAWQGQPAGQPFTYETYARATRLAFEGGAAIEASSPGIFHGDDSKANPETLMMASLMQCHFLTFMAVAAKSRVAVSGYADRATGTLGKKDGKMRFVEVVLRPRVKLAAPLDAEKFRSMHDKAHANCFMANSVNFEVRVEPELE</sequence>
<evidence type="ECO:0000313" key="1">
    <source>
        <dbReference type="EMBL" id="TXL66309.1"/>
    </source>
</evidence>
<dbReference type="InterPro" id="IPR003718">
    <property type="entry name" value="OsmC/Ohr_fam"/>
</dbReference>
<dbReference type="Proteomes" id="UP000321548">
    <property type="component" value="Unassembled WGS sequence"/>
</dbReference>
<dbReference type="Pfam" id="PF02566">
    <property type="entry name" value="OsmC"/>
    <property type="match status" value="1"/>
</dbReference>
<dbReference type="InterPro" id="IPR015946">
    <property type="entry name" value="KH_dom-like_a/b"/>
</dbReference>
<dbReference type="AlphaFoldDB" id="A0A5C8NYH0"/>
<comment type="caution">
    <text evidence="1">The sequence shown here is derived from an EMBL/GenBank/DDBJ whole genome shotgun (WGS) entry which is preliminary data.</text>
</comment>
<accession>A0A5C8NYH0</accession>
<gene>
    <name evidence="1" type="ORF">FHP08_09595</name>
</gene>
<dbReference type="OrthoDB" id="9795405at2"/>
<dbReference type="PANTHER" id="PTHR42830">
    <property type="entry name" value="OSMOTICALLY INDUCIBLE FAMILY PROTEIN"/>
    <property type="match status" value="1"/>
</dbReference>
<keyword evidence="2" id="KW-1185">Reference proteome</keyword>
<reference evidence="1 2" key="1">
    <citation type="submission" date="2019-06" db="EMBL/GenBank/DDBJ databases">
        <title>Quisquiliibacterium sp. nov., isolated from a maize field.</title>
        <authorList>
            <person name="Lin S.-Y."/>
            <person name="Tsai C.-F."/>
            <person name="Young C.-C."/>
        </authorList>
    </citation>
    <scope>NUCLEOTIDE SEQUENCE [LARGE SCALE GENOMIC DNA]</scope>
    <source>
        <strain evidence="1 2">CC-CFT501</strain>
    </source>
</reference>
<dbReference type="EMBL" id="VDUY01000003">
    <property type="protein sequence ID" value="TXL66309.1"/>
    <property type="molecule type" value="Genomic_DNA"/>
</dbReference>
<dbReference type="InterPro" id="IPR036102">
    <property type="entry name" value="OsmC/Ohrsf"/>
</dbReference>
<dbReference type="SUPFAM" id="SSF82784">
    <property type="entry name" value="OsmC-like"/>
    <property type="match status" value="1"/>
</dbReference>
<protein>
    <submittedName>
        <fullName evidence="1">OsmC family peroxiredoxin</fullName>
    </submittedName>
</protein>
<dbReference type="Gene3D" id="3.30.300.20">
    <property type="match status" value="1"/>
</dbReference>